<reference evidence="5" key="1">
    <citation type="submission" date="2016-11" db="UniProtKB">
        <authorList>
            <consortium name="WormBaseParasite"/>
        </authorList>
    </citation>
    <scope>IDENTIFICATION</scope>
</reference>
<organism evidence="4 5">
    <name type="scientific">Steinernema glaseri</name>
    <dbReference type="NCBI Taxonomy" id="37863"/>
    <lineage>
        <taxon>Eukaryota</taxon>
        <taxon>Metazoa</taxon>
        <taxon>Ecdysozoa</taxon>
        <taxon>Nematoda</taxon>
        <taxon>Chromadorea</taxon>
        <taxon>Rhabditida</taxon>
        <taxon>Tylenchina</taxon>
        <taxon>Panagrolaimomorpha</taxon>
        <taxon>Strongyloidoidea</taxon>
        <taxon>Steinernematidae</taxon>
        <taxon>Steinernema</taxon>
    </lineage>
</organism>
<dbReference type="PROSITE" id="PS00118">
    <property type="entry name" value="PA2_HIS"/>
    <property type="match status" value="1"/>
</dbReference>
<keyword evidence="2" id="KW-0964">Secreted</keyword>
<dbReference type="AlphaFoldDB" id="A0A1I7ZI82"/>
<protein>
    <submittedName>
        <fullName evidence="5">Secretory peptide</fullName>
    </submittedName>
</protein>
<dbReference type="GO" id="GO:0006644">
    <property type="term" value="P:phospholipid metabolic process"/>
    <property type="evidence" value="ECO:0007669"/>
    <property type="project" value="InterPro"/>
</dbReference>
<accession>A0A1I7ZI82</accession>
<name>A0A1I7ZI82_9BILA</name>
<sequence>MKVLSSSTLLILAVVLLVSVSGKWHCGSGFKSTIAAYVAVRSTCPSQKNVINECCRQHDDCYDAQAGQSYCDEMFCNCLDMALGSDDDGSCTTTVTGMCAAVELFGRKAYEEAGKN</sequence>
<dbReference type="PANTHER" id="PTHR34228">
    <property type="entry name" value="PROTEIN CBG09474-RELATED"/>
    <property type="match status" value="1"/>
</dbReference>
<evidence type="ECO:0000256" key="3">
    <source>
        <dbReference type="SAM" id="SignalP"/>
    </source>
</evidence>
<dbReference type="GO" id="GO:0050482">
    <property type="term" value="P:arachidonate secretion"/>
    <property type="evidence" value="ECO:0007669"/>
    <property type="project" value="InterPro"/>
</dbReference>
<feature type="signal peptide" evidence="3">
    <location>
        <begin position="1"/>
        <end position="22"/>
    </location>
</feature>
<proteinExistence type="predicted"/>
<keyword evidence="4" id="KW-1185">Reference proteome</keyword>
<feature type="chain" id="PRO_5009313485" evidence="3">
    <location>
        <begin position="23"/>
        <end position="116"/>
    </location>
</feature>
<dbReference type="SUPFAM" id="SSF48619">
    <property type="entry name" value="Phospholipase A2, PLA2"/>
    <property type="match status" value="1"/>
</dbReference>
<evidence type="ECO:0000256" key="1">
    <source>
        <dbReference type="ARBA" id="ARBA00004613"/>
    </source>
</evidence>
<evidence type="ECO:0000256" key="2">
    <source>
        <dbReference type="ARBA" id="ARBA00022525"/>
    </source>
</evidence>
<evidence type="ECO:0000313" key="4">
    <source>
        <dbReference type="Proteomes" id="UP000095287"/>
    </source>
</evidence>
<dbReference type="InterPro" id="IPR053322">
    <property type="entry name" value="PLA2-like"/>
</dbReference>
<keyword evidence="3" id="KW-0732">Signal</keyword>
<comment type="subcellular location">
    <subcellularLocation>
        <location evidence="1">Secreted</location>
    </subcellularLocation>
</comment>
<dbReference type="WBParaSite" id="L893_g2646.t1">
    <property type="protein sequence ID" value="L893_g2646.t1"/>
    <property type="gene ID" value="L893_g2646"/>
</dbReference>
<dbReference type="Gene3D" id="1.20.90.10">
    <property type="entry name" value="Phospholipase A2 domain"/>
    <property type="match status" value="1"/>
</dbReference>
<dbReference type="Proteomes" id="UP000095287">
    <property type="component" value="Unplaced"/>
</dbReference>
<dbReference type="InterPro" id="IPR033113">
    <property type="entry name" value="PLA2_histidine"/>
</dbReference>
<dbReference type="GO" id="GO:0005576">
    <property type="term" value="C:extracellular region"/>
    <property type="evidence" value="ECO:0007669"/>
    <property type="project" value="UniProtKB-SubCell"/>
</dbReference>
<dbReference type="GO" id="GO:0004623">
    <property type="term" value="F:phospholipase A2 activity"/>
    <property type="evidence" value="ECO:0007669"/>
    <property type="project" value="InterPro"/>
</dbReference>
<evidence type="ECO:0000313" key="5">
    <source>
        <dbReference type="WBParaSite" id="L893_g2646.t1"/>
    </source>
</evidence>
<dbReference type="InterPro" id="IPR036444">
    <property type="entry name" value="PLipase_A2_dom_sf"/>
</dbReference>